<evidence type="ECO:0000256" key="4">
    <source>
        <dbReference type="ARBA" id="ARBA00023136"/>
    </source>
</evidence>
<dbReference type="EMBL" id="LDSL01000051">
    <property type="protein sequence ID" value="KTT23190.1"/>
    <property type="molecule type" value="Genomic_DNA"/>
</dbReference>
<feature type="domain" description="TMEM205-like" evidence="6">
    <location>
        <begin position="11"/>
        <end position="106"/>
    </location>
</feature>
<name>A0A147GZR2_9BURK</name>
<gene>
    <name evidence="7" type="ORF">NS331_08195</name>
</gene>
<dbReference type="InterPro" id="IPR025423">
    <property type="entry name" value="TMEM205-like"/>
</dbReference>
<comment type="caution">
    <text evidence="7">The sequence shown here is derived from an EMBL/GenBank/DDBJ whole genome shotgun (WGS) entry which is preliminary data.</text>
</comment>
<proteinExistence type="predicted"/>
<dbReference type="Pfam" id="PF13664">
    <property type="entry name" value="DUF4149"/>
    <property type="match status" value="1"/>
</dbReference>
<evidence type="ECO:0000313" key="8">
    <source>
        <dbReference type="Proteomes" id="UP000072741"/>
    </source>
</evidence>
<keyword evidence="4 5" id="KW-0472">Membrane</keyword>
<keyword evidence="8" id="KW-1185">Reference proteome</keyword>
<dbReference type="PATRIC" id="fig|433924.3.peg.3620"/>
<feature type="transmembrane region" description="Helical" evidence="5">
    <location>
        <begin position="50"/>
        <end position="67"/>
    </location>
</feature>
<dbReference type="Proteomes" id="UP000072741">
    <property type="component" value="Unassembled WGS sequence"/>
</dbReference>
<feature type="transmembrane region" description="Helical" evidence="5">
    <location>
        <begin position="79"/>
        <end position="98"/>
    </location>
</feature>
<dbReference type="RefSeq" id="WP_058641501.1">
    <property type="nucleotide sequence ID" value="NZ_LDSL01000051.1"/>
</dbReference>
<dbReference type="OrthoDB" id="5797290at2"/>
<evidence type="ECO:0000256" key="1">
    <source>
        <dbReference type="ARBA" id="ARBA00004370"/>
    </source>
</evidence>
<comment type="subcellular location">
    <subcellularLocation>
        <location evidence="1">Membrane</location>
    </subcellularLocation>
</comment>
<keyword evidence="3 5" id="KW-1133">Transmembrane helix</keyword>
<evidence type="ECO:0000259" key="6">
    <source>
        <dbReference type="Pfam" id="PF13664"/>
    </source>
</evidence>
<sequence length="134" mass="14544">MRVRQRIALMAAALWWGSLTAIGFVAVPQLFVHLQPAALAGTTAAHLFSAQTWVTIGCALVLLMAMGRHGDDEPAARPGMVMLVLGGLLMALLVEYAVAPRIVARENLRLWHGVGTAMYALQWLCAGLNLWRRA</sequence>
<keyword evidence="2 5" id="KW-0812">Transmembrane</keyword>
<evidence type="ECO:0000256" key="3">
    <source>
        <dbReference type="ARBA" id="ARBA00022989"/>
    </source>
</evidence>
<feature type="transmembrane region" description="Helical" evidence="5">
    <location>
        <begin position="110"/>
        <end position="131"/>
    </location>
</feature>
<evidence type="ECO:0000256" key="2">
    <source>
        <dbReference type="ARBA" id="ARBA00022692"/>
    </source>
</evidence>
<protein>
    <recommendedName>
        <fullName evidence="6">TMEM205-like domain-containing protein</fullName>
    </recommendedName>
</protein>
<reference evidence="7 8" key="1">
    <citation type="journal article" date="2016" name="Front. Microbiol.">
        <title>Genomic Resource of Rice Seed Associated Bacteria.</title>
        <authorList>
            <person name="Midha S."/>
            <person name="Bansal K."/>
            <person name="Sharma S."/>
            <person name="Kumar N."/>
            <person name="Patil P.P."/>
            <person name="Chaudhry V."/>
            <person name="Patil P.B."/>
        </authorList>
    </citation>
    <scope>NUCLEOTIDE SEQUENCE [LARGE SCALE GENOMIC DNA]</scope>
    <source>
        <strain evidence="7 8">NS331</strain>
    </source>
</reference>
<dbReference type="AlphaFoldDB" id="A0A147GZR2"/>
<evidence type="ECO:0000313" key="7">
    <source>
        <dbReference type="EMBL" id="KTT23190.1"/>
    </source>
</evidence>
<accession>A0A147GZR2</accession>
<organism evidence="7 8">
    <name type="scientific">Pseudacidovorax intermedius</name>
    <dbReference type="NCBI Taxonomy" id="433924"/>
    <lineage>
        <taxon>Bacteria</taxon>
        <taxon>Pseudomonadati</taxon>
        <taxon>Pseudomonadota</taxon>
        <taxon>Betaproteobacteria</taxon>
        <taxon>Burkholderiales</taxon>
        <taxon>Comamonadaceae</taxon>
        <taxon>Pseudacidovorax</taxon>
    </lineage>
</organism>
<evidence type="ECO:0000256" key="5">
    <source>
        <dbReference type="SAM" id="Phobius"/>
    </source>
</evidence>
<dbReference type="GO" id="GO:0016020">
    <property type="term" value="C:membrane"/>
    <property type="evidence" value="ECO:0007669"/>
    <property type="project" value="UniProtKB-SubCell"/>
</dbReference>